<dbReference type="Gene3D" id="2.10.109.10">
    <property type="entry name" value="Umud Fragment, subunit A"/>
    <property type="match status" value="1"/>
</dbReference>
<dbReference type="PANTHER" id="PTHR43390:SF1">
    <property type="entry name" value="CHLOROPLAST PROCESSING PEPTIDASE"/>
    <property type="match status" value="1"/>
</dbReference>
<dbReference type="InterPro" id="IPR000223">
    <property type="entry name" value="Pept_S26A_signal_pept_1"/>
</dbReference>
<evidence type="ECO:0000256" key="4">
    <source>
        <dbReference type="ARBA" id="ARBA00013208"/>
    </source>
</evidence>
<evidence type="ECO:0000256" key="3">
    <source>
        <dbReference type="ARBA" id="ARBA00009370"/>
    </source>
</evidence>
<dbReference type="InterPro" id="IPR019533">
    <property type="entry name" value="Peptidase_S26"/>
</dbReference>
<name>A0ABV0EK64_9ENTE</name>
<feature type="domain" description="Peptidase S26" evidence="7">
    <location>
        <begin position="1"/>
        <end position="118"/>
    </location>
</feature>
<dbReference type="Pfam" id="PF10502">
    <property type="entry name" value="Peptidase_S26"/>
    <property type="match status" value="1"/>
</dbReference>
<sequence length="124" mass="14518">MNPTYWEQEIVQVKAHRKPERFDVVVLHPPDAPEELYLKRIIGLPGERINYQDGELFINHEIVSDAFAYRTEDFNWDSFSNQTIPENYYFVLGDNRTISKDSRIFGLVSEKQILGIVQEGNTKK</sequence>
<dbReference type="EC" id="3.4.21.89" evidence="4 6"/>
<dbReference type="PROSITE" id="PS00761">
    <property type="entry name" value="SPASE_I_3"/>
    <property type="match status" value="1"/>
</dbReference>
<comment type="similarity">
    <text evidence="3 6">Belongs to the peptidase S26 family.</text>
</comment>
<comment type="subcellular location">
    <subcellularLocation>
        <location evidence="2">Cell membrane</location>
        <topology evidence="2">Single-pass type II membrane protein</topology>
    </subcellularLocation>
    <subcellularLocation>
        <location evidence="6">Membrane</location>
        <topology evidence="6">Single-pass type II membrane protein</topology>
    </subcellularLocation>
</comment>
<dbReference type="Proteomes" id="UP000664357">
    <property type="component" value="Unassembled WGS sequence"/>
</dbReference>
<evidence type="ECO:0000256" key="5">
    <source>
        <dbReference type="ARBA" id="ARBA00022801"/>
    </source>
</evidence>
<protein>
    <recommendedName>
        <fullName evidence="4 6">Signal peptidase I</fullName>
        <ecNumber evidence="4 6">3.4.21.89</ecNumber>
    </recommendedName>
</protein>
<dbReference type="EMBL" id="JAFREL020000001">
    <property type="protein sequence ID" value="MEO1769011.1"/>
    <property type="molecule type" value="Genomic_DNA"/>
</dbReference>
<reference evidence="8 9" key="1">
    <citation type="submission" date="2024-02" db="EMBL/GenBank/DDBJ databases">
        <title>The Genome Sequence of Enterococcus sp. DIV0159.</title>
        <authorList>
            <person name="Earl A."/>
            <person name="Manson A."/>
            <person name="Gilmore M."/>
            <person name="Sanders J."/>
            <person name="Shea T."/>
            <person name="Howe W."/>
            <person name="Livny J."/>
            <person name="Cuomo C."/>
            <person name="Neafsey D."/>
            <person name="Birren B."/>
        </authorList>
    </citation>
    <scope>NUCLEOTIDE SEQUENCE [LARGE SCALE GENOMIC DNA]</scope>
    <source>
        <strain evidence="8 9">665A</strain>
    </source>
</reference>
<dbReference type="SUPFAM" id="SSF51306">
    <property type="entry name" value="LexA/Signal peptidase"/>
    <property type="match status" value="1"/>
</dbReference>
<comment type="caution">
    <text evidence="8">The sequence shown here is derived from an EMBL/GenBank/DDBJ whole genome shotgun (WGS) entry which is preliminary data.</text>
</comment>
<dbReference type="PANTHER" id="PTHR43390">
    <property type="entry name" value="SIGNAL PEPTIDASE I"/>
    <property type="match status" value="1"/>
</dbReference>
<keyword evidence="9" id="KW-1185">Reference proteome</keyword>
<dbReference type="InterPro" id="IPR019757">
    <property type="entry name" value="Pept_S26A_signal_pept_1_Lys-AS"/>
</dbReference>
<comment type="catalytic activity">
    <reaction evidence="1 6">
        <text>Cleavage of hydrophobic, N-terminal signal or leader sequences from secreted and periplasmic proteins.</text>
        <dbReference type="EC" id="3.4.21.89"/>
    </reaction>
</comment>
<dbReference type="PROSITE" id="PS00760">
    <property type="entry name" value="SPASE_I_2"/>
    <property type="match status" value="1"/>
</dbReference>
<accession>A0ABV0EK64</accession>
<dbReference type="InterPro" id="IPR036286">
    <property type="entry name" value="LexA/Signal_pep-like_sf"/>
</dbReference>
<dbReference type="CDD" id="cd06530">
    <property type="entry name" value="S26_SPase_I"/>
    <property type="match status" value="1"/>
</dbReference>
<evidence type="ECO:0000256" key="1">
    <source>
        <dbReference type="ARBA" id="ARBA00000677"/>
    </source>
</evidence>
<dbReference type="InterPro" id="IPR019758">
    <property type="entry name" value="Pept_S26A_signal_pept_1_CS"/>
</dbReference>
<evidence type="ECO:0000256" key="6">
    <source>
        <dbReference type="RuleBase" id="RU362042"/>
    </source>
</evidence>
<evidence type="ECO:0000313" key="9">
    <source>
        <dbReference type="Proteomes" id="UP000664357"/>
    </source>
</evidence>
<dbReference type="NCBIfam" id="TIGR02227">
    <property type="entry name" value="sigpep_I_bact"/>
    <property type="match status" value="1"/>
</dbReference>
<dbReference type="PRINTS" id="PR00727">
    <property type="entry name" value="LEADERPTASE"/>
</dbReference>
<evidence type="ECO:0000313" key="8">
    <source>
        <dbReference type="EMBL" id="MEO1769011.1"/>
    </source>
</evidence>
<gene>
    <name evidence="8" type="ORF">JZO67_000950</name>
</gene>
<keyword evidence="5 6" id="KW-0378">Hydrolase</keyword>
<keyword evidence="6" id="KW-0645">Protease</keyword>
<proteinExistence type="inferred from homology"/>
<evidence type="ECO:0000256" key="2">
    <source>
        <dbReference type="ARBA" id="ARBA00004401"/>
    </source>
</evidence>
<evidence type="ECO:0000259" key="7">
    <source>
        <dbReference type="Pfam" id="PF10502"/>
    </source>
</evidence>
<organism evidence="8 9">
    <name type="scientific">Candidatus Enterococcus ferrettii</name>
    <dbReference type="NCBI Taxonomy" id="2815324"/>
    <lineage>
        <taxon>Bacteria</taxon>
        <taxon>Bacillati</taxon>
        <taxon>Bacillota</taxon>
        <taxon>Bacilli</taxon>
        <taxon>Lactobacillales</taxon>
        <taxon>Enterococcaceae</taxon>
        <taxon>Enterococcus</taxon>
    </lineage>
</organism>